<evidence type="ECO:0000313" key="7">
    <source>
        <dbReference type="EMBL" id="ESP01585.1"/>
    </source>
</evidence>
<dbReference type="GO" id="GO:0005737">
    <property type="term" value="C:cytoplasm"/>
    <property type="evidence" value="ECO:0007669"/>
    <property type="project" value="UniProtKB-SubCell"/>
</dbReference>
<evidence type="ECO:0000256" key="3">
    <source>
        <dbReference type="ARBA" id="ARBA00022490"/>
    </source>
</evidence>
<proteinExistence type="inferred from homology"/>
<name>V4CHI2_LOTGI</name>
<keyword evidence="3" id="KW-0963">Cytoplasm</keyword>
<evidence type="ECO:0000256" key="1">
    <source>
        <dbReference type="ARBA" id="ARBA00004496"/>
    </source>
</evidence>
<dbReference type="Proteomes" id="UP000030746">
    <property type="component" value="Unassembled WGS sequence"/>
</dbReference>
<keyword evidence="5" id="KW-0393">Immunoglobulin domain</keyword>
<dbReference type="SMART" id="SM00409">
    <property type="entry name" value="IG"/>
    <property type="match status" value="3"/>
</dbReference>
<evidence type="ECO:0000259" key="6">
    <source>
        <dbReference type="PROSITE" id="PS50835"/>
    </source>
</evidence>
<sequence>QAPIFVDKMKDCDIEEGRLARFDCRIKGDPSPDVKWFLNGEQLKPAEDILIRKEDDGHQLLAFRNVRLDQAGEITCKLKNDLGEATCVAQLVVMEDPRRHGPEVKPPKFIKKPVDTEVDMGGDVKLECTVAGEPEPDVTWFFEDRELFESHRRIIRKSGNNHVLKLRNMAAMNAGKYTIRAVNMAGEASCTFKLGVNERVVVPETKYGSAPSFASRISDARSLKGGKVRFGCRTMGIPQPEIQWCKDGRPLTSTDHVQIGRDATGFYLTVSDVAPEDEGEYSCTIRNDSGKASCSARLQIGGMERNIITKPTPLINK</sequence>
<evidence type="ECO:0000256" key="5">
    <source>
        <dbReference type="ARBA" id="ARBA00023319"/>
    </source>
</evidence>
<comment type="subcellular location">
    <subcellularLocation>
        <location evidence="1">Cytoplasm</location>
    </subcellularLocation>
</comment>
<feature type="domain" description="Ig-like" evidence="6">
    <location>
        <begin position="107"/>
        <end position="191"/>
    </location>
</feature>
<feature type="domain" description="Ig-like" evidence="6">
    <location>
        <begin position="3"/>
        <end position="92"/>
    </location>
</feature>
<dbReference type="OrthoDB" id="5969272at2759"/>
<feature type="domain" description="Ig-like" evidence="6">
    <location>
        <begin position="211"/>
        <end position="299"/>
    </location>
</feature>
<evidence type="ECO:0000313" key="8">
    <source>
        <dbReference type="Proteomes" id="UP000030746"/>
    </source>
</evidence>
<dbReference type="CTD" id="20234201"/>
<gene>
    <name evidence="7" type="ORF">LOTGIDRAFT_139542</name>
</gene>
<evidence type="ECO:0000256" key="4">
    <source>
        <dbReference type="ARBA" id="ARBA00022737"/>
    </source>
</evidence>
<accession>V4CHI2</accession>
<dbReference type="InterPro" id="IPR003599">
    <property type="entry name" value="Ig_sub"/>
</dbReference>
<dbReference type="FunFam" id="2.60.40.10:FF:000147">
    <property type="entry name" value="Myosin light chain kinase"/>
    <property type="match status" value="1"/>
</dbReference>
<keyword evidence="8" id="KW-1185">Reference proteome</keyword>
<dbReference type="InterPro" id="IPR003598">
    <property type="entry name" value="Ig_sub2"/>
</dbReference>
<dbReference type="OMA" id="CECALDI"/>
<dbReference type="EMBL" id="KB200467">
    <property type="protein sequence ID" value="ESP01585.1"/>
    <property type="molecule type" value="Genomic_DNA"/>
</dbReference>
<evidence type="ECO:0000256" key="2">
    <source>
        <dbReference type="ARBA" id="ARBA00006692"/>
    </source>
</evidence>
<dbReference type="PROSITE" id="PS50835">
    <property type="entry name" value="IG_LIKE"/>
    <property type="match status" value="3"/>
</dbReference>
<dbReference type="GeneID" id="20234201"/>
<dbReference type="STRING" id="225164.V4CHI2"/>
<dbReference type="InterPro" id="IPR013783">
    <property type="entry name" value="Ig-like_fold"/>
</dbReference>
<dbReference type="PANTHER" id="PTHR47633">
    <property type="entry name" value="IMMUNOGLOBULIN"/>
    <property type="match status" value="1"/>
</dbReference>
<dbReference type="SUPFAM" id="SSF48726">
    <property type="entry name" value="Immunoglobulin"/>
    <property type="match status" value="3"/>
</dbReference>
<keyword evidence="4" id="KW-0677">Repeat</keyword>
<dbReference type="InterPro" id="IPR007110">
    <property type="entry name" value="Ig-like_dom"/>
</dbReference>
<dbReference type="SMART" id="SM00408">
    <property type="entry name" value="IGc2"/>
    <property type="match status" value="3"/>
</dbReference>
<organism evidence="7 8">
    <name type="scientific">Lottia gigantea</name>
    <name type="common">Giant owl limpet</name>
    <dbReference type="NCBI Taxonomy" id="225164"/>
    <lineage>
        <taxon>Eukaryota</taxon>
        <taxon>Metazoa</taxon>
        <taxon>Spiralia</taxon>
        <taxon>Lophotrochozoa</taxon>
        <taxon>Mollusca</taxon>
        <taxon>Gastropoda</taxon>
        <taxon>Patellogastropoda</taxon>
        <taxon>Lottioidea</taxon>
        <taxon>Lottiidae</taxon>
        <taxon>Lottia</taxon>
    </lineage>
</organism>
<dbReference type="Pfam" id="PF07679">
    <property type="entry name" value="I-set"/>
    <property type="match status" value="3"/>
</dbReference>
<comment type="similarity">
    <text evidence="2">Belongs to the protein kinase superfamily. CAMK Ser/Thr protein kinase family.</text>
</comment>
<dbReference type="RefSeq" id="XP_009047756.1">
    <property type="nucleotide sequence ID" value="XM_009049508.1"/>
</dbReference>
<dbReference type="Gene3D" id="2.60.40.10">
    <property type="entry name" value="Immunoglobulins"/>
    <property type="match status" value="3"/>
</dbReference>
<dbReference type="HOGENOM" id="CLU_051918_1_1_1"/>
<reference evidence="7 8" key="1">
    <citation type="journal article" date="2013" name="Nature">
        <title>Insights into bilaterian evolution from three spiralian genomes.</title>
        <authorList>
            <person name="Simakov O."/>
            <person name="Marletaz F."/>
            <person name="Cho S.J."/>
            <person name="Edsinger-Gonzales E."/>
            <person name="Havlak P."/>
            <person name="Hellsten U."/>
            <person name="Kuo D.H."/>
            <person name="Larsson T."/>
            <person name="Lv J."/>
            <person name="Arendt D."/>
            <person name="Savage R."/>
            <person name="Osoegawa K."/>
            <person name="de Jong P."/>
            <person name="Grimwood J."/>
            <person name="Chapman J.A."/>
            <person name="Shapiro H."/>
            <person name="Aerts A."/>
            <person name="Otillar R.P."/>
            <person name="Terry A.Y."/>
            <person name="Boore J.L."/>
            <person name="Grigoriev I.V."/>
            <person name="Lindberg D.R."/>
            <person name="Seaver E.C."/>
            <person name="Weisblat D.A."/>
            <person name="Putnam N.H."/>
            <person name="Rokhsar D.S."/>
        </authorList>
    </citation>
    <scope>NUCLEOTIDE SEQUENCE [LARGE SCALE GENOMIC DNA]</scope>
</reference>
<dbReference type="InterPro" id="IPR036179">
    <property type="entry name" value="Ig-like_dom_sf"/>
</dbReference>
<feature type="non-terminal residue" evidence="7">
    <location>
        <position position="1"/>
    </location>
</feature>
<dbReference type="FunFam" id="2.60.40.10:FF:000425">
    <property type="entry name" value="Myosin light chain kinase"/>
    <property type="match status" value="2"/>
</dbReference>
<dbReference type="KEGG" id="lgi:LOTGIDRAFT_139542"/>
<dbReference type="AlphaFoldDB" id="V4CHI2"/>
<dbReference type="InterPro" id="IPR013098">
    <property type="entry name" value="Ig_I-set"/>
</dbReference>
<protein>
    <recommendedName>
        <fullName evidence="6">Ig-like domain-containing protein</fullName>
    </recommendedName>
</protein>